<dbReference type="FunCoup" id="G8ZXQ8">
    <property type="interactions" value="26"/>
</dbReference>
<dbReference type="PANTHER" id="PTHR28094">
    <property type="entry name" value="MEIOTICALLY UP-REGULATED GENE 113 PROTEIN"/>
    <property type="match status" value="1"/>
</dbReference>
<keyword evidence="2" id="KW-1185">Reference proteome</keyword>
<proteinExistence type="predicted"/>
<dbReference type="InParanoid" id="G8ZXQ8"/>
<dbReference type="PANTHER" id="PTHR28094:SF1">
    <property type="entry name" value="MEIOTICALLY UP-REGULATED GENE 113 PROTEIN"/>
    <property type="match status" value="1"/>
</dbReference>
<dbReference type="OrthoDB" id="4074785at2759"/>
<reference evidence="1 2" key="1">
    <citation type="journal article" date="2011" name="Proc. Natl. Acad. Sci. U.S.A.">
        <title>Evolutionary erosion of yeast sex chromosomes by mating-type switching accidents.</title>
        <authorList>
            <person name="Gordon J.L."/>
            <person name="Armisen D."/>
            <person name="Proux-Wera E."/>
            <person name="Oheigeartaigh S.S."/>
            <person name="Byrne K.P."/>
            <person name="Wolfe K.H."/>
        </authorList>
    </citation>
    <scope>NUCLEOTIDE SEQUENCE [LARGE SCALE GENOMIC DNA]</scope>
    <source>
        <strain evidence="2">ATCC 10662 / CBS 1146 / NBRC 0425 / NCYC 2629 / NRRL Y-866</strain>
    </source>
</reference>
<organism evidence="1 2">
    <name type="scientific">Torulaspora delbrueckii</name>
    <name type="common">Yeast</name>
    <name type="synonym">Candida colliculosa</name>
    <dbReference type="NCBI Taxonomy" id="4950"/>
    <lineage>
        <taxon>Eukaryota</taxon>
        <taxon>Fungi</taxon>
        <taxon>Dikarya</taxon>
        <taxon>Ascomycota</taxon>
        <taxon>Saccharomycotina</taxon>
        <taxon>Saccharomycetes</taxon>
        <taxon>Saccharomycetales</taxon>
        <taxon>Saccharomycetaceae</taxon>
        <taxon>Torulaspora</taxon>
    </lineage>
</organism>
<evidence type="ECO:0000313" key="2">
    <source>
        <dbReference type="Proteomes" id="UP000005627"/>
    </source>
</evidence>
<sequence>MTTKSKVSTRLLEWENSCKHPVLNLTPDRVATLCSRNSATGLSRLLSKLFLTPSKPTITTKNLQTYHNGGFWVPTGELPAIEHAIHRHLWQRYGQGLIYCHGCDPSGKKRHREWFRVPVCDLPWLLTTLDRFCQGLIR</sequence>
<dbReference type="InterPro" id="IPR053006">
    <property type="entry name" value="Meiosis_regulatory"/>
</dbReference>
<dbReference type="KEGG" id="tdl:TDEL_0G03080"/>
<dbReference type="RefSeq" id="XP_003682886.1">
    <property type="nucleotide sequence ID" value="XM_003682838.1"/>
</dbReference>
<name>G8ZXQ8_TORDE</name>
<dbReference type="GeneID" id="11504970"/>
<gene>
    <name evidence="1" type="primary">TDEL0G03080</name>
    <name evidence="1" type="ORF">TDEL_0G03080</name>
</gene>
<evidence type="ECO:0000313" key="1">
    <source>
        <dbReference type="EMBL" id="CCE93675.1"/>
    </source>
</evidence>
<dbReference type="EMBL" id="HE616748">
    <property type="protein sequence ID" value="CCE93675.1"/>
    <property type="molecule type" value="Genomic_DNA"/>
</dbReference>
<accession>G8ZXQ8</accession>
<dbReference type="AlphaFoldDB" id="G8ZXQ8"/>
<dbReference type="Proteomes" id="UP000005627">
    <property type="component" value="Chromosome 7"/>
</dbReference>
<protein>
    <submittedName>
        <fullName evidence="1">Uncharacterized protein</fullName>
    </submittedName>
</protein>
<dbReference type="HOGENOM" id="CLU_069853_1_0_1"/>
<dbReference type="eggNOG" id="ENOG502S4T1">
    <property type="taxonomic scope" value="Eukaryota"/>
</dbReference>